<proteinExistence type="predicted"/>
<protein>
    <submittedName>
        <fullName evidence="2">Methyltransferase domain-containing protein</fullName>
    </submittedName>
</protein>
<dbReference type="InterPro" id="IPR019410">
    <property type="entry name" value="Methyltransf_16"/>
</dbReference>
<evidence type="ECO:0000259" key="1">
    <source>
        <dbReference type="Pfam" id="PF13649"/>
    </source>
</evidence>
<dbReference type="InterPro" id="IPR041698">
    <property type="entry name" value="Methyltransf_25"/>
</dbReference>
<dbReference type="CDD" id="cd02440">
    <property type="entry name" value="AdoMet_MTases"/>
    <property type="match status" value="1"/>
</dbReference>
<comment type="caution">
    <text evidence="2">The sequence shown here is derived from an EMBL/GenBank/DDBJ whole genome shotgun (WGS) entry which is preliminary data.</text>
</comment>
<gene>
    <name evidence="2" type="ORF">O0V09_15365</name>
</gene>
<dbReference type="GO" id="GO:0008168">
    <property type="term" value="F:methyltransferase activity"/>
    <property type="evidence" value="ECO:0007669"/>
    <property type="project" value="UniProtKB-KW"/>
</dbReference>
<dbReference type="Gene3D" id="3.40.50.150">
    <property type="entry name" value="Vaccinia Virus protein VP39"/>
    <property type="match status" value="1"/>
</dbReference>
<name>A0A9J6RRA3_9GAMM</name>
<dbReference type="Proteomes" id="UP001069090">
    <property type="component" value="Unassembled WGS sequence"/>
</dbReference>
<sequence>MSSNTHIKNHYGVNFLSAQHKDLRRLKNSNEQPSIHGNKFWGSTYLLMDYLNNNPLEAGANVLEIGCGWGLGGIFCAKTFKANVTAIDADPSVFPYLQCHAEHNDVHIQTHSCYFNEITEEDLACFDVIIGADICFWDELAEEVLGLVEKACDADVKKVLISDPERAPFFELAETCMEEFYAELLPYAVDEPKRTTGAILVIENA</sequence>
<dbReference type="EMBL" id="JAPTGG010000014">
    <property type="protein sequence ID" value="MCZ0866589.1"/>
    <property type="molecule type" value="Genomic_DNA"/>
</dbReference>
<keyword evidence="2" id="KW-0808">Transferase</keyword>
<accession>A0A9J6RRA3</accession>
<keyword evidence="2" id="KW-0489">Methyltransferase</keyword>
<dbReference type="SUPFAM" id="SSF53335">
    <property type="entry name" value="S-adenosyl-L-methionine-dependent methyltransferases"/>
    <property type="match status" value="1"/>
</dbReference>
<feature type="domain" description="Methyltransferase" evidence="1">
    <location>
        <begin position="62"/>
        <end position="143"/>
    </location>
</feature>
<dbReference type="PANTHER" id="PTHR14614">
    <property type="entry name" value="HEPATOCELLULAR CARCINOMA-ASSOCIATED ANTIGEN"/>
    <property type="match status" value="1"/>
</dbReference>
<dbReference type="RefSeq" id="WP_258332617.1">
    <property type="nucleotide sequence ID" value="NZ_JAPTGG010000014.1"/>
</dbReference>
<keyword evidence="3" id="KW-1185">Reference proteome</keyword>
<dbReference type="GO" id="GO:0032259">
    <property type="term" value="P:methylation"/>
    <property type="evidence" value="ECO:0007669"/>
    <property type="project" value="UniProtKB-KW"/>
</dbReference>
<organism evidence="2 3">
    <name type="scientific">Dasania phycosphaerae</name>
    <dbReference type="NCBI Taxonomy" id="2950436"/>
    <lineage>
        <taxon>Bacteria</taxon>
        <taxon>Pseudomonadati</taxon>
        <taxon>Pseudomonadota</taxon>
        <taxon>Gammaproteobacteria</taxon>
        <taxon>Cellvibrionales</taxon>
        <taxon>Spongiibacteraceae</taxon>
        <taxon>Dasania</taxon>
    </lineage>
</organism>
<dbReference type="AlphaFoldDB" id="A0A9J6RRA3"/>
<evidence type="ECO:0000313" key="3">
    <source>
        <dbReference type="Proteomes" id="UP001069090"/>
    </source>
</evidence>
<dbReference type="InterPro" id="IPR029063">
    <property type="entry name" value="SAM-dependent_MTases_sf"/>
</dbReference>
<evidence type="ECO:0000313" key="2">
    <source>
        <dbReference type="EMBL" id="MCZ0866589.1"/>
    </source>
</evidence>
<reference evidence="2 3" key="1">
    <citation type="submission" date="2022-12" db="EMBL/GenBank/DDBJ databases">
        <title>Dasania phycosphaerae sp. nov., isolated from particulate material of the south coast of Korea.</title>
        <authorList>
            <person name="Jiang Y."/>
        </authorList>
    </citation>
    <scope>NUCLEOTIDE SEQUENCE [LARGE SCALE GENOMIC DNA]</scope>
    <source>
        <strain evidence="2 3">GY-19</strain>
    </source>
</reference>
<dbReference type="Pfam" id="PF13649">
    <property type="entry name" value="Methyltransf_25"/>
    <property type="match status" value="1"/>
</dbReference>